<dbReference type="Proteomes" id="UP001175271">
    <property type="component" value="Unassembled WGS sequence"/>
</dbReference>
<keyword evidence="2" id="KW-1185">Reference proteome</keyword>
<reference evidence="1" key="1">
    <citation type="submission" date="2023-06" db="EMBL/GenBank/DDBJ databases">
        <title>Genomic analysis of the entomopathogenic nematode Steinernema hermaphroditum.</title>
        <authorList>
            <person name="Schwarz E.M."/>
            <person name="Heppert J.K."/>
            <person name="Baniya A."/>
            <person name="Schwartz H.T."/>
            <person name="Tan C.-H."/>
            <person name="Antoshechkin I."/>
            <person name="Sternberg P.W."/>
            <person name="Goodrich-Blair H."/>
            <person name="Dillman A.R."/>
        </authorList>
    </citation>
    <scope>NUCLEOTIDE SEQUENCE</scope>
    <source>
        <strain evidence="1">PS9179</strain>
        <tissue evidence="1">Whole animal</tissue>
    </source>
</reference>
<accession>A0AA39M8T6</accession>
<name>A0AA39M8T6_9BILA</name>
<proteinExistence type="predicted"/>
<dbReference type="AlphaFoldDB" id="A0AA39M8T6"/>
<sequence length="85" mass="9656">MANPVTALQLADMATVEEAEQADALSPLAGHVTFQRSQSLPQISTERLHRPRTRFLSGRGGWFSYIFILKYEETHAMDSVYHTLY</sequence>
<evidence type="ECO:0000313" key="2">
    <source>
        <dbReference type="Proteomes" id="UP001175271"/>
    </source>
</evidence>
<comment type="caution">
    <text evidence="1">The sequence shown here is derived from an EMBL/GenBank/DDBJ whole genome shotgun (WGS) entry which is preliminary data.</text>
</comment>
<dbReference type="EMBL" id="JAUCMV010000001">
    <property type="protein sequence ID" value="KAK0424744.1"/>
    <property type="molecule type" value="Genomic_DNA"/>
</dbReference>
<gene>
    <name evidence="1" type="ORF">QR680_008826</name>
</gene>
<evidence type="ECO:0000313" key="1">
    <source>
        <dbReference type="EMBL" id="KAK0424744.1"/>
    </source>
</evidence>
<organism evidence="1 2">
    <name type="scientific">Steinernema hermaphroditum</name>
    <dbReference type="NCBI Taxonomy" id="289476"/>
    <lineage>
        <taxon>Eukaryota</taxon>
        <taxon>Metazoa</taxon>
        <taxon>Ecdysozoa</taxon>
        <taxon>Nematoda</taxon>
        <taxon>Chromadorea</taxon>
        <taxon>Rhabditida</taxon>
        <taxon>Tylenchina</taxon>
        <taxon>Panagrolaimomorpha</taxon>
        <taxon>Strongyloidoidea</taxon>
        <taxon>Steinernematidae</taxon>
        <taxon>Steinernema</taxon>
    </lineage>
</organism>
<protein>
    <submittedName>
        <fullName evidence="1">Uncharacterized protein</fullName>
    </submittedName>
</protein>